<dbReference type="PANTHER" id="PTHR30408:SF12">
    <property type="entry name" value="TYPE I RESTRICTION ENZYME MJAVIII SPECIFICITY SUBUNIT"/>
    <property type="match status" value="1"/>
</dbReference>
<reference evidence="5 6" key="1">
    <citation type="submission" date="2009-06" db="EMBL/GenBank/DDBJ databases">
        <title>Molecular Evidence for Microbiologically Influenced Corrosion from genome of Methanogen.</title>
        <authorList>
            <person name="Ito N."/>
            <person name="Tsurumaru H."/>
            <person name="Shimizu A."/>
            <person name="Harada T."/>
            <person name="Hosoyama A."/>
            <person name="Horikawa H."/>
            <person name="Wakai S."/>
            <person name="Sasaki K."/>
            <person name="Nishijima K."/>
            <person name="Ataku H."/>
            <person name="Yamazaki J."/>
            <person name="Mise M."/>
            <person name="Yamazaki S."/>
            <person name="Tanikawa S."/>
            <person name="Harayama S."/>
            <person name="Fujita N."/>
        </authorList>
    </citation>
    <scope>NUCLEOTIDE SEQUENCE [LARGE SCALE GENOMIC DNA]</scope>
    <source>
        <strain evidence="6">KA1 ( NBRC 102054)</strain>
    </source>
</reference>
<dbReference type="InterPro" id="IPR052021">
    <property type="entry name" value="Type-I_RS_S_subunit"/>
</dbReference>
<dbReference type="AlphaFoldDB" id="A0A2Z5PD72"/>
<comment type="similarity">
    <text evidence="1">Belongs to the type-I restriction system S methylase family.</text>
</comment>
<dbReference type="Pfam" id="PF01420">
    <property type="entry name" value="Methylase_S"/>
    <property type="match status" value="1"/>
</dbReference>
<organism evidence="5 6">
    <name type="scientific">Methanococcus maripaludis KA1</name>
    <dbReference type="NCBI Taxonomy" id="637914"/>
    <lineage>
        <taxon>Archaea</taxon>
        <taxon>Methanobacteriati</taxon>
        <taxon>Methanobacteriota</taxon>
        <taxon>Methanomada group</taxon>
        <taxon>Methanococci</taxon>
        <taxon>Methanococcales</taxon>
        <taxon>Methanococcaceae</taxon>
        <taxon>Methanococcus</taxon>
    </lineage>
</organism>
<feature type="domain" description="Type I restriction modification DNA specificity" evidence="4">
    <location>
        <begin position="1"/>
        <end position="161"/>
    </location>
</feature>
<evidence type="ECO:0000256" key="2">
    <source>
        <dbReference type="ARBA" id="ARBA00022747"/>
    </source>
</evidence>
<evidence type="ECO:0000313" key="5">
    <source>
        <dbReference type="EMBL" id="BAP60932.1"/>
    </source>
</evidence>
<keyword evidence="3" id="KW-0238">DNA-binding</keyword>
<accession>A0A2Z5PD72</accession>
<dbReference type="GO" id="GO:0009307">
    <property type="term" value="P:DNA restriction-modification system"/>
    <property type="evidence" value="ECO:0007669"/>
    <property type="project" value="UniProtKB-KW"/>
</dbReference>
<dbReference type="KEGG" id="mmak:MMKA1_08150"/>
<protein>
    <recommendedName>
        <fullName evidence="4">Type I restriction modification DNA specificity domain-containing protein</fullName>
    </recommendedName>
</protein>
<dbReference type="Gene3D" id="3.90.220.20">
    <property type="entry name" value="DNA methylase specificity domains"/>
    <property type="match status" value="1"/>
</dbReference>
<evidence type="ECO:0000259" key="4">
    <source>
        <dbReference type="Pfam" id="PF01420"/>
    </source>
</evidence>
<dbReference type="PANTHER" id="PTHR30408">
    <property type="entry name" value="TYPE-1 RESTRICTION ENZYME ECOKI SPECIFICITY PROTEIN"/>
    <property type="match status" value="1"/>
</dbReference>
<evidence type="ECO:0000256" key="1">
    <source>
        <dbReference type="ARBA" id="ARBA00010923"/>
    </source>
</evidence>
<name>A0A2Z5PD72_METMI</name>
<dbReference type="InterPro" id="IPR000055">
    <property type="entry name" value="Restrct_endonuc_typeI_TRD"/>
</dbReference>
<dbReference type="GO" id="GO:0003677">
    <property type="term" value="F:DNA binding"/>
    <property type="evidence" value="ECO:0007669"/>
    <property type="project" value="UniProtKB-KW"/>
</dbReference>
<sequence>MKLKDISSIRSGLLLSRKKSDDRSNANKYPLITLKSVDDSGVLNKEFLDEFYTLEEISNEYLTSENDIIVRLREPVFACSIEKENESLLIPSYFAKLSINEEYSKEFLSKYVAHYINSKNAQKEFKKDTEGSVISMIKLKAIENLEIPEVLIEKQEKIIKIAEFKQKELKLLKELTILKEKYYSKILEDII</sequence>
<dbReference type="RefSeq" id="WP_171816588.1">
    <property type="nucleotide sequence ID" value="NZ_AP011526.1"/>
</dbReference>
<gene>
    <name evidence="5" type="ORF">MMKA1_08150</name>
</gene>
<keyword evidence="2" id="KW-0680">Restriction system</keyword>
<evidence type="ECO:0000313" key="6">
    <source>
        <dbReference type="Proteomes" id="UP000264208"/>
    </source>
</evidence>
<proteinExistence type="inferred from homology"/>
<dbReference type="InterPro" id="IPR044946">
    <property type="entry name" value="Restrct_endonuc_typeI_TRD_sf"/>
</dbReference>
<dbReference type="SUPFAM" id="SSF116734">
    <property type="entry name" value="DNA methylase specificity domain"/>
    <property type="match status" value="1"/>
</dbReference>
<evidence type="ECO:0000256" key="3">
    <source>
        <dbReference type="ARBA" id="ARBA00023125"/>
    </source>
</evidence>
<dbReference type="Proteomes" id="UP000264208">
    <property type="component" value="Chromosome"/>
</dbReference>
<dbReference type="EMBL" id="AP011526">
    <property type="protein sequence ID" value="BAP60932.1"/>
    <property type="molecule type" value="Genomic_DNA"/>
</dbReference>
<dbReference type="GeneID" id="41279231"/>